<proteinExistence type="predicted"/>
<evidence type="ECO:0000313" key="1">
    <source>
        <dbReference type="EMBL" id="KHN69595.1"/>
    </source>
</evidence>
<dbReference type="InParanoid" id="A0A0B2UKR5"/>
<evidence type="ECO:0000313" key="2">
    <source>
        <dbReference type="Proteomes" id="UP000031056"/>
    </source>
</evidence>
<reference evidence="1 2" key="1">
    <citation type="journal article" date="2014" name="MBio">
        <title>The Ordospora colligata genome; evolution of extreme reduction in microsporidia and host-to-parasite horizontal gene transfer.</title>
        <authorList>
            <person name="Pombert J.-F."/>
            <person name="Haag K.L."/>
            <person name="Beidas S."/>
            <person name="Ebert D."/>
            <person name="Keeling P.J."/>
        </authorList>
    </citation>
    <scope>NUCLEOTIDE SEQUENCE [LARGE SCALE GENOMIC DNA]</scope>
    <source>
        <strain evidence="1 2">OC4</strain>
    </source>
</reference>
<dbReference type="RefSeq" id="XP_014563637.1">
    <property type="nucleotide sequence ID" value="XM_014708151.1"/>
</dbReference>
<dbReference type="HOGENOM" id="CLU_545152_0_0_1"/>
<dbReference type="VEuPathDB" id="MicrosporidiaDB:M896_060960"/>
<dbReference type="GeneID" id="26261967"/>
<keyword evidence="2" id="KW-1185">Reference proteome</keyword>
<gene>
    <name evidence="1" type="ORF">M896_060960</name>
</gene>
<accession>A0A0B2UKR5</accession>
<name>A0A0B2UKR5_9MICR</name>
<dbReference type="OrthoDB" id="2187767at2759"/>
<dbReference type="AlphaFoldDB" id="A0A0B2UKR5"/>
<protein>
    <submittedName>
        <fullName evidence="1">Uncharacterized protein</fullName>
    </submittedName>
</protein>
<sequence>MENAEAYVKSMLEKHRIKIDLRAKIEELSVSNKINEFMPLETVYNVVLLNLAKESEMYKSILNGTYVFDIEVDVRDERRVYNADKLRKKVEDIFGERARYVYVCILDKKTHFVGIRLGDNAYTPVDLYDGPEEAIPYFLLANGLKMDFSVSDFRWNEIVFENPVAEDEHAKYVEITEHVKKIRIPVAIIDEEVGCLEESVTNMHICYLHCGSHENWPESSDALRCAKTALYCLIYKKSKYRCAIGYDYVLLKYRGSFFKFHIVIKKDKNTEFRINRRIADAVNEQTCVFKKNVVSLKRFLDSHGYFPVYFDDRLVELMCLMIGKEIMSFGRFFNEFLAYKIKLDGCTFDLETFKTKENMSKRFEVIYKNDMLSIGIPPEKVVKRLNALKKIIALNKPMLFDDDFRLVTKSLLMPSFNDYDFVLSFFTRPEFCEIKGAEKTPFVLGTPVISEFLHASLKKKAYLFYSQRHLVLMVKAIDGVDPLELLCVLVMKTGFKYCLKRF</sequence>
<organism evidence="1 2">
    <name type="scientific">Ordospora colligata OC4</name>
    <dbReference type="NCBI Taxonomy" id="1354746"/>
    <lineage>
        <taxon>Eukaryota</taxon>
        <taxon>Fungi</taxon>
        <taxon>Fungi incertae sedis</taxon>
        <taxon>Microsporidia</taxon>
        <taxon>Ordosporidae</taxon>
        <taxon>Ordospora</taxon>
    </lineage>
</organism>
<dbReference type="EMBL" id="JOKQ01000006">
    <property type="protein sequence ID" value="KHN69595.1"/>
    <property type="molecule type" value="Genomic_DNA"/>
</dbReference>
<comment type="caution">
    <text evidence="1">The sequence shown here is derived from an EMBL/GenBank/DDBJ whole genome shotgun (WGS) entry which is preliminary data.</text>
</comment>
<dbReference type="Proteomes" id="UP000031056">
    <property type="component" value="Unassembled WGS sequence"/>
</dbReference>